<comment type="similarity">
    <text evidence="1">Belongs to the glycosyl hydrolase 25 family.</text>
</comment>
<reference evidence="6" key="1">
    <citation type="submission" date="2022-11" db="UniProtKB">
        <authorList>
            <consortium name="WormBaseParasite"/>
        </authorList>
    </citation>
    <scope>IDENTIFICATION</scope>
</reference>
<dbReference type="PROSITE" id="PS50041">
    <property type="entry name" value="C_TYPE_LECTIN_2"/>
    <property type="match status" value="1"/>
</dbReference>
<protein>
    <submittedName>
        <fullName evidence="6">C-type lectin domain-containing protein</fullName>
    </submittedName>
</protein>
<evidence type="ECO:0000313" key="5">
    <source>
        <dbReference type="Proteomes" id="UP000887540"/>
    </source>
</evidence>
<feature type="chain" id="PRO_5036860225" evidence="3">
    <location>
        <begin position="20"/>
        <end position="396"/>
    </location>
</feature>
<dbReference type="AlphaFoldDB" id="A0A914C6I6"/>
<dbReference type="GO" id="GO:0045087">
    <property type="term" value="P:innate immune response"/>
    <property type="evidence" value="ECO:0007669"/>
    <property type="project" value="TreeGrafter"/>
</dbReference>
<dbReference type="Proteomes" id="UP000887540">
    <property type="component" value="Unplaced"/>
</dbReference>
<sequence length="396" mass="44247">MYYFQTTVFVLILLGYAKSQCPNGFTQMLTNPKKCYTVTSSVTHDNAQQACIDVGAQLMTIENAFENNEFIMLLLNSDIITQNQKERVRIVTASLQSVWIGYQYNISTNKYSWADLSNTSTYAKVDTCCATRNSQGPLLYIGWNSYWYNCDVSCGTNCSLIGDYDALKLGALCEYRISTSPGTKGGDTGSSNQINVNQFKCLRASGYEFFIGQIWQAGEQGIPGTYDQEGINNIINARTAGLKDIDAYIFPCGAPTTCLSAADQVKYAVGNLTKAGGVVDRIWVDVETPGTVWDFQQPKRNQQFISDLVSNITSFKNIKNGAGIYTNADHWSKIVGDWTGQSSLPLFWTNASHRKPDFSGFTPFGGWKMPTIRQYEIDKQHPQKICNVIYDLDWKQ</sequence>
<dbReference type="InterPro" id="IPR051595">
    <property type="entry name" value="GH25_Enzymes"/>
</dbReference>
<dbReference type="InterPro" id="IPR016187">
    <property type="entry name" value="CTDL_fold"/>
</dbReference>
<keyword evidence="5" id="KW-1185">Reference proteome</keyword>
<organism evidence="5 6">
    <name type="scientific">Acrobeloides nanus</name>
    <dbReference type="NCBI Taxonomy" id="290746"/>
    <lineage>
        <taxon>Eukaryota</taxon>
        <taxon>Metazoa</taxon>
        <taxon>Ecdysozoa</taxon>
        <taxon>Nematoda</taxon>
        <taxon>Chromadorea</taxon>
        <taxon>Rhabditida</taxon>
        <taxon>Tylenchina</taxon>
        <taxon>Cephalobomorpha</taxon>
        <taxon>Cephaloboidea</taxon>
        <taxon>Cephalobidae</taxon>
        <taxon>Acrobeloides</taxon>
    </lineage>
</organism>
<evidence type="ECO:0000259" key="4">
    <source>
        <dbReference type="PROSITE" id="PS50041"/>
    </source>
</evidence>
<dbReference type="InterPro" id="IPR017853">
    <property type="entry name" value="GH"/>
</dbReference>
<proteinExistence type="inferred from homology"/>
<keyword evidence="2 3" id="KW-0732">Signal</keyword>
<evidence type="ECO:0000313" key="6">
    <source>
        <dbReference type="WBParaSite" id="ACRNAN_Path_417.g1590.t1"/>
    </source>
</evidence>
<dbReference type="CDD" id="cd00037">
    <property type="entry name" value="CLECT"/>
    <property type="match status" value="1"/>
</dbReference>
<evidence type="ECO:0000256" key="1">
    <source>
        <dbReference type="ARBA" id="ARBA00010646"/>
    </source>
</evidence>
<dbReference type="InterPro" id="IPR002053">
    <property type="entry name" value="Glyco_hydro_25"/>
</dbReference>
<dbReference type="GO" id="GO:0016998">
    <property type="term" value="P:cell wall macromolecule catabolic process"/>
    <property type="evidence" value="ECO:0007669"/>
    <property type="project" value="InterPro"/>
</dbReference>
<dbReference type="Gene3D" id="3.20.20.80">
    <property type="entry name" value="Glycosidases"/>
    <property type="match status" value="1"/>
</dbReference>
<dbReference type="WBParaSite" id="ACRNAN_Path_417.g1590.t1">
    <property type="protein sequence ID" value="ACRNAN_Path_417.g1590.t1"/>
    <property type="gene ID" value="ACRNAN_Path_417.g1590"/>
</dbReference>
<dbReference type="GO" id="GO:0003796">
    <property type="term" value="F:lysozyme activity"/>
    <property type="evidence" value="ECO:0007669"/>
    <property type="project" value="InterPro"/>
</dbReference>
<dbReference type="PANTHER" id="PTHR23208">
    <property type="entry name" value="LYSOZYME PROTEIN"/>
    <property type="match status" value="1"/>
</dbReference>
<evidence type="ECO:0000256" key="2">
    <source>
        <dbReference type="ARBA" id="ARBA00022729"/>
    </source>
</evidence>
<dbReference type="PROSITE" id="PS51904">
    <property type="entry name" value="GLYCOSYL_HYDROL_F25_2"/>
    <property type="match status" value="1"/>
</dbReference>
<name>A0A914C6I6_9BILA</name>
<accession>A0A914C6I6</accession>
<feature type="domain" description="C-type lectin" evidence="4">
    <location>
        <begin position="31"/>
        <end position="145"/>
    </location>
</feature>
<dbReference type="SUPFAM" id="SSF51445">
    <property type="entry name" value="(Trans)glycosidases"/>
    <property type="match status" value="1"/>
</dbReference>
<dbReference type="PANTHER" id="PTHR23208:SF36">
    <property type="entry name" value="LYSOZYME-RELATED"/>
    <property type="match status" value="1"/>
</dbReference>
<dbReference type="GO" id="GO:0007165">
    <property type="term" value="P:signal transduction"/>
    <property type="evidence" value="ECO:0007669"/>
    <property type="project" value="TreeGrafter"/>
</dbReference>
<dbReference type="GO" id="GO:0009253">
    <property type="term" value="P:peptidoglycan catabolic process"/>
    <property type="evidence" value="ECO:0007669"/>
    <property type="project" value="InterPro"/>
</dbReference>
<evidence type="ECO:0000256" key="3">
    <source>
        <dbReference type="SAM" id="SignalP"/>
    </source>
</evidence>
<dbReference type="SMART" id="SM00034">
    <property type="entry name" value="CLECT"/>
    <property type="match status" value="1"/>
</dbReference>
<feature type="signal peptide" evidence="3">
    <location>
        <begin position="1"/>
        <end position="19"/>
    </location>
</feature>
<dbReference type="InterPro" id="IPR001304">
    <property type="entry name" value="C-type_lectin-like"/>
</dbReference>
<dbReference type="Gene3D" id="3.10.100.10">
    <property type="entry name" value="Mannose-Binding Protein A, subunit A"/>
    <property type="match status" value="1"/>
</dbReference>
<dbReference type="InterPro" id="IPR016186">
    <property type="entry name" value="C-type_lectin-like/link_sf"/>
</dbReference>
<dbReference type="SUPFAM" id="SSF56436">
    <property type="entry name" value="C-type lectin-like"/>
    <property type="match status" value="1"/>
</dbReference>